<sequence length="1592" mass="172934">MPKKYKVKLDAVVGRYDELNVWRSRALAAEQRLSARQRSSPWRGSPCPSVDSWRERAVAAEQAERFPDSVWHDVDSARRRPDEWPARPDARRWPDAPGAAPRRRPGPAPTPPPTAEVVSPLTPATRSAAPTPTPTVPRRRAEAAKPPRAPPSIERAPPPSARALEAPVERAPPPSARALEAPVEAPASARELKRLARELEAELEGLGADLAAIRAAARPPPPEKTAPAPPASARSPGEDAWAALIETGAAPDAPAPAPEPDHHRVHAKHTGHATGLHRRHTAGAELVVVVTDESAGIAASPPGFASLTARGVELGGRRWAGSVRELGALICAFPFEPKDAHTARVYVACEPCSLDRDAVVAAFDAARKIDGVYERVRPTIPVAEAAAFARRMRRTHLVHLELQGGRLAADQDEDCSLRLEVQVRGMPGNLVVQDVISRLDVDNVLRRMTISEFVAMYVSKNETRVTRLVVAATPLRKSFARRLIDLVTDTATTAEGIVDAAPAEWDVASDVLCPGPLRLGQRGPRMIRLKVICEDAAVGDGRFPPLLRGPDGEHDGFESLGDEPPIVVFVTDEKTGDVLLARSIAGTEACLWFTLHDVWTRVRGELLLDNPYMESSKGAVPTAFYSTNERICALDWKALERTAGTDLLGAPLVPHRGGRSVLERVDEPDDVKLGDLFPHDPAPGRRASRGILGVSLRGIEWAQVDLVLRVGNGSGDLFRDDLLATFPVPDVINEPSLQDIIVFIFEHRTVGGRLGREFRSVLQMPETRVTLDGVELAPGALQSPLDRSLVQPLALHTPEGEPIVISVLSDEFGERFRRDLAPADDLGTFLVLAKDARGPLWDVLRCPAADNHASVKDAVEDVLEMPGALDAEGASVSFCQGRPEHAEDYHTHFAHLVDGQFVGETQLIEDPASVSVAFLTQRSELARIGDPPFACVVADFPGSTLRAGTRLDVAILHGDDKKDLLKFDVVVRMKLPQVIAQWVGQGIEPTIHRLHAGGEISEKIYDHLCDDVVCEVEEARSIRIAVDGGPERDIDYDDHLGALLGPSPPERVAVTVWLDDRRKKVPRTQWTKLQHGCWATMAKERVMRGEFIYELDCWKRLTVSGTALASVYCVGESAFLETFDTRPLLDALGRLPVALLHDVKLDWRAYDPEQRATFERALLGLLVLWHLVRPSENYAEQVELAATVEGHDAYRGAVSGAVALQLQMELSKVPRAKEASLRFRRTLQRKHAPEAVLAFVSANIPAGVARLVDLFSQPLGFGNGDRIDAEGFEKPTILLEKLTVVRAPCGLVGLPTSYPDRKIMPPLSLAKLPDWDTSNPDAFFCTATDIVALAFATPAHLVVAEADADARVARELGTGGAHLDVAEVFGVLVDEIGRTHRGESPAAVLRTKGRIAQAACAACGASNGEKPIKLSELARSATASAIVHAAKTGRARSLEDVYREAHRHAGKSCDACGAPGACAVVHDLDKVAKALVLSVAWFSTDQDAADVRALLGLAAKSLDARRCFEDATPKEPAVRKLHLVAMVTFKDNHYTAFVKDKHGHWTWHDKAEATACRGWKDVVDRCCKTKGAPMLPYLLLYDNPVEVPPAAR</sequence>
<dbReference type="PANTHER" id="PTHR24216:SF65">
    <property type="entry name" value="PAXILLIN-LIKE PROTEIN 1"/>
    <property type="match status" value="1"/>
</dbReference>
<evidence type="ECO:0008006" key="5">
    <source>
        <dbReference type="Google" id="ProtNLM"/>
    </source>
</evidence>
<gene>
    <name evidence="3" type="ORF">AURANDRAFT_67217</name>
</gene>
<dbReference type="KEGG" id="aaf:AURANDRAFT_67217"/>
<keyword evidence="4" id="KW-1185">Reference proteome</keyword>
<accession>F0YK77</accession>
<dbReference type="GeneID" id="20226127"/>
<evidence type="ECO:0000313" key="3">
    <source>
        <dbReference type="EMBL" id="EGB04450.1"/>
    </source>
</evidence>
<feature type="compositionally biased region" description="Low complexity" evidence="2">
    <location>
        <begin position="120"/>
        <end position="130"/>
    </location>
</feature>
<dbReference type="InParanoid" id="F0YK77"/>
<organism evidence="4">
    <name type="scientific">Aureococcus anophagefferens</name>
    <name type="common">Harmful bloom alga</name>
    <dbReference type="NCBI Taxonomy" id="44056"/>
    <lineage>
        <taxon>Eukaryota</taxon>
        <taxon>Sar</taxon>
        <taxon>Stramenopiles</taxon>
        <taxon>Ochrophyta</taxon>
        <taxon>Pelagophyceae</taxon>
        <taxon>Pelagomonadales</taxon>
        <taxon>Pelagomonadaceae</taxon>
        <taxon>Aureococcus</taxon>
    </lineage>
</organism>
<evidence type="ECO:0000256" key="2">
    <source>
        <dbReference type="SAM" id="MobiDB-lite"/>
    </source>
</evidence>
<dbReference type="RefSeq" id="XP_009040837.1">
    <property type="nucleotide sequence ID" value="XM_009042589.1"/>
</dbReference>
<evidence type="ECO:0000256" key="1">
    <source>
        <dbReference type="SAM" id="Coils"/>
    </source>
</evidence>
<feature type="region of interest" description="Disordered" evidence="2">
    <location>
        <begin position="217"/>
        <end position="236"/>
    </location>
</feature>
<dbReference type="PANTHER" id="PTHR24216">
    <property type="entry name" value="PAXILLIN-RELATED"/>
    <property type="match status" value="1"/>
</dbReference>
<evidence type="ECO:0000313" key="4">
    <source>
        <dbReference type="Proteomes" id="UP000002729"/>
    </source>
</evidence>
<protein>
    <recommendedName>
        <fullName evidence="5">USP domain-containing protein</fullName>
    </recommendedName>
</protein>
<feature type="coiled-coil region" evidence="1">
    <location>
        <begin position="189"/>
        <end position="216"/>
    </location>
</feature>
<dbReference type="Gene3D" id="3.90.70.10">
    <property type="entry name" value="Cysteine proteinases"/>
    <property type="match status" value="1"/>
</dbReference>
<feature type="compositionally biased region" description="Pro residues" evidence="2">
    <location>
        <begin position="218"/>
        <end position="230"/>
    </location>
</feature>
<reference evidence="3 4" key="1">
    <citation type="journal article" date="2011" name="Proc. Natl. Acad. Sci. U.S.A.">
        <title>Niche of harmful alga Aureococcus anophagefferens revealed through ecogenomics.</title>
        <authorList>
            <person name="Gobler C.J."/>
            <person name="Berry D.L."/>
            <person name="Dyhrman S.T."/>
            <person name="Wilhelm S.W."/>
            <person name="Salamov A."/>
            <person name="Lobanov A.V."/>
            <person name="Zhang Y."/>
            <person name="Collier J.L."/>
            <person name="Wurch L.L."/>
            <person name="Kustka A.B."/>
            <person name="Dill B.D."/>
            <person name="Shah M."/>
            <person name="VerBerkmoes N.C."/>
            <person name="Kuo A."/>
            <person name="Terry A."/>
            <person name="Pangilinan J."/>
            <person name="Lindquist E.A."/>
            <person name="Lucas S."/>
            <person name="Paulsen I.T."/>
            <person name="Hattenrath-Lehmann T.K."/>
            <person name="Talmage S.C."/>
            <person name="Walker E.A."/>
            <person name="Koch F."/>
            <person name="Burson A.M."/>
            <person name="Marcoval M.A."/>
            <person name="Tang Y.Z."/>
            <person name="Lecleir G.R."/>
            <person name="Coyne K.J."/>
            <person name="Berg G.M."/>
            <person name="Bertrand E.M."/>
            <person name="Saito M.A."/>
            <person name="Gladyshev V.N."/>
            <person name="Grigoriev I.V."/>
        </authorList>
    </citation>
    <scope>NUCLEOTIDE SEQUENCE [LARGE SCALE GENOMIC DNA]</scope>
    <source>
        <strain evidence="4">CCMP 1984</strain>
    </source>
</reference>
<dbReference type="Proteomes" id="UP000002729">
    <property type="component" value="Unassembled WGS sequence"/>
</dbReference>
<feature type="compositionally biased region" description="Basic and acidic residues" evidence="2">
    <location>
        <begin position="52"/>
        <end position="94"/>
    </location>
</feature>
<proteinExistence type="predicted"/>
<dbReference type="EMBL" id="GL833151">
    <property type="protein sequence ID" value="EGB04450.1"/>
    <property type="molecule type" value="Genomic_DNA"/>
</dbReference>
<name>F0YK77_AURAN</name>
<feature type="region of interest" description="Disordered" evidence="2">
    <location>
        <begin position="32"/>
        <end position="186"/>
    </location>
</feature>
<dbReference type="OrthoDB" id="1546519at2759"/>
<keyword evidence="1" id="KW-0175">Coiled coil</keyword>